<comment type="caution">
    <text evidence="1">The sequence shown here is derived from an EMBL/GenBank/DDBJ whole genome shotgun (WGS) entry which is preliminary data.</text>
</comment>
<evidence type="ECO:0000313" key="1">
    <source>
        <dbReference type="EMBL" id="TWX68663.1"/>
    </source>
</evidence>
<dbReference type="EMBL" id="VOLT01000004">
    <property type="protein sequence ID" value="TWX68663.1"/>
    <property type="molecule type" value="Genomic_DNA"/>
</dbReference>
<protein>
    <recommendedName>
        <fullName evidence="3">Transposase</fullName>
    </recommendedName>
</protein>
<reference evidence="1 2" key="1">
    <citation type="submission" date="2019-07" db="EMBL/GenBank/DDBJ databases">
        <title>Genomes of sea-ice associated Colwellia species.</title>
        <authorList>
            <person name="Bowman J.P."/>
        </authorList>
    </citation>
    <scope>NUCLEOTIDE SEQUENCE [LARGE SCALE GENOMIC DNA]</scope>
    <source>
        <strain evidence="1 2">ACAM 459</strain>
    </source>
</reference>
<organism evidence="1 2">
    <name type="scientific">Colwellia demingiae</name>
    <dbReference type="NCBI Taxonomy" id="89401"/>
    <lineage>
        <taxon>Bacteria</taxon>
        <taxon>Pseudomonadati</taxon>
        <taxon>Pseudomonadota</taxon>
        <taxon>Gammaproteobacteria</taxon>
        <taxon>Alteromonadales</taxon>
        <taxon>Colwelliaceae</taxon>
        <taxon>Colwellia</taxon>
    </lineage>
</organism>
<dbReference type="OrthoDB" id="6227908at2"/>
<sequence>MNNHEFRQIIHSFFNLTGTQKRGFLDVVKSELNRTQTKSMIENIKGEVICFAHCVSTAIYRWGYRCLAAQTEARSNEVSGIIESDETFFSVSLEGNKTIFECVSRKRGKQGEQGSNKDKIKVLIVKERSDITKDYMLGWCDFLVNRSSKALKKEALSMVFNGGLIQVFQSYNIQRYNAVLKGI</sequence>
<gene>
    <name evidence="1" type="ORF">ESZ36_09305</name>
</gene>
<dbReference type="Proteomes" id="UP000321822">
    <property type="component" value="Unassembled WGS sequence"/>
</dbReference>
<dbReference type="RefSeq" id="WP_146786725.1">
    <property type="nucleotide sequence ID" value="NZ_VOLT01000004.1"/>
</dbReference>
<evidence type="ECO:0000313" key="2">
    <source>
        <dbReference type="Proteomes" id="UP000321822"/>
    </source>
</evidence>
<evidence type="ECO:0008006" key="3">
    <source>
        <dbReference type="Google" id="ProtNLM"/>
    </source>
</evidence>
<name>A0A5C6QIT6_9GAMM</name>
<keyword evidence="2" id="KW-1185">Reference proteome</keyword>
<proteinExistence type="predicted"/>
<dbReference type="AlphaFoldDB" id="A0A5C6QIT6"/>
<accession>A0A5C6QIT6</accession>